<dbReference type="AlphaFoldDB" id="T1JNQ6"/>
<proteinExistence type="predicted"/>
<evidence type="ECO:0000313" key="3">
    <source>
        <dbReference type="Proteomes" id="UP000014500"/>
    </source>
</evidence>
<feature type="transmembrane region" description="Helical" evidence="1">
    <location>
        <begin position="48"/>
        <end position="68"/>
    </location>
</feature>
<keyword evidence="1" id="KW-1133">Transmembrane helix</keyword>
<reference evidence="2" key="2">
    <citation type="submission" date="2015-02" db="UniProtKB">
        <authorList>
            <consortium name="EnsemblMetazoa"/>
        </authorList>
    </citation>
    <scope>IDENTIFICATION</scope>
</reference>
<reference evidence="3" key="1">
    <citation type="submission" date="2011-05" db="EMBL/GenBank/DDBJ databases">
        <authorList>
            <person name="Richards S.R."/>
            <person name="Qu J."/>
            <person name="Jiang H."/>
            <person name="Jhangiani S.N."/>
            <person name="Agravi P."/>
            <person name="Goodspeed R."/>
            <person name="Gross S."/>
            <person name="Mandapat C."/>
            <person name="Jackson L."/>
            <person name="Mathew T."/>
            <person name="Pu L."/>
            <person name="Thornton R."/>
            <person name="Saada N."/>
            <person name="Wilczek-Boney K.B."/>
            <person name="Lee S."/>
            <person name="Kovar C."/>
            <person name="Wu Y."/>
            <person name="Scherer S.E."/>
            <person name="Worley K.C."/>
            <person name="Muzny D.M."/>
            <person name="Gibbs R."/>
        </authorList>
    </citation>
    <scope>NUCLEOTIDE SEQUENCE</scope>
    <source>
        <strain evidence="3">Brora</strain>
    </source>
</reference>
<dbReference type="Proteomes" id="UP000014500">
    <property type="component" value="Unassembled WGS sequence"/>
</dbReference>
<sequence length="137" mass="15584">MSLDVFNKQFDSTWYPLIKQGLDTKMSLCEVGVILNLMRTPVDVFRTFFSLMFWVLVAVRILCVYLEIGICKKNEVSLYFELTGNEMCVDFSTGKLASFVRSLRSFNVPTAGKAVVCSLKLNIYKEMGCVASLEYLM</sequence>
<evidence type="ECO:0000256" key="1">
    <source>
        <dbReference type="SAM" id="Phobius"/>
    </source>
</evidence>
<evidence type="ECO:0000313" key="2">
    <source>
        <dbReference type="EnsemblMetazoa" id="SMAR015485-PA"/>
    </source>
</evidence>
<organism evidence="2 3">
    <name type="scientific">Strigamia maritima</name>
    <name type="common">European centipede</name>
    <name type="synonym">Geophilus maritimus</name>
    <dbReference type="NCBI Taxonomy" id="126957"/>
    <lineage>
        <taxon>Eukaryota</taxon>
        <taxon>Metazoa</taxon>
        <taxon>Ecdysozoa</taxon>
        <taxon>Arthropoda</taxon>
        <taxon>Myriapoda</taxon>
        <taxon>Chilopoda</taxon>
        <taxon>Pleurostigmophora</taxon>
        <taxon>Geophilomorpha</taxon>
        <taxon>Linotaeniidae</taxon>
        <taxon>Strigamia</taxon>
    </lineage>
</organism>
<keyword evidence="1" id="KW-0472">Membrane</keyword>
<name>T1JNQ6_STRMM</name>
<keyword evidence="3" id="KW-1185">Reference proteome</keyword>
<dbReference type="EnsemblMetazoa" id="SMAR015485-RA">
    <property type="protein sequence ID" value="SMAR015485-PA"/>
    <property type="gene ID" value="SMAR015485"/>
</dbReference>
<dbReference type="EMBL" id="JH431806">
    <property type="status" value="NOT_ANNOTATED_CDS"/>
    <property type="molecule type" value="Genomic_DNA"/>
</dbReference>
<accession>T1JNQ6</accession>
<protein>
    <submittedName>
        <fullName evidence="2">Uncharacterized protein</fullName>
    </submittedName>
</protein>
<keyword evidence="1" id="KW-0812">Transmembrane</keyword>
<dbReference type="HOGENOM" id="CLU_1867677_0_0_1"/>